<organism evidence="3 4">
    <name type="scientific">Macrococcus lamae</name>
    <dbReference type="NCBI Taxonomy" id="198484"/>
    <lineage>
        <taxon>Bacteria</taxon>
        <taxon>Bacillati</taxon>
        <taxon>Bacillota</taxon>
        <taxon>Bacilli</taxon>
        <taxon>Bacillales</taxon>
        <taxon>Staphylococcaceae</taxon>
        <taxon>Macrococcus</taxon>
    </lineage>
</organism>
<dbReference type="GO" id="GO:0016717">
    <property type="term" value="F:oxidoreductase activity, acting on paired donors, with oxidation of a pair of donors resulting in the reduction of molecular oxygen to two molecules of water"/>
    <property type="evidence" value="ECO:0007669"/>
    <property type="project" value="TreeGrafter"/>
</dbReference>
<accession>A0A4R6BX64</accession>
<dbReference type="PANTHER" id="PTHR19353">
    <property type="entry name" value="FATTY ACID DESATURASE 2"/>
    <property type="match status" value="1"/>
</dbReference>
<dbReference type="InterPro" id="IPR005804">
    <property type="entry name" value="FA_desaturase_dom"/>
</dbReference>
<keyword evidence="1" id="KW-0812">Transmembrane</keyword>
<sequence>MDRDKKLQLRKSVKPFEKSELQISVMQIINTLVPYILLIVTGFIVYEISPWLSILCGTVGAFFLIRSFIIFHDCCHGSFFKDKKANKILGNISGFLTLFPYEKWRREHITHHATSGNLDKKGTGDIWMMTIEEYREATPMQRFIYRAYRHPFVMFVLGPIYLLFISNRMNAKGAKAKERNNTYIHNIAVIVVYGLLIYLLGPGRFFSVMAPVLFVGGLLGIWLFYIQHTFEDSYFEDETQWDYVKAAVEGSSYYRLPKLFQWLTGNIGFHHVHHLSPRIPNYLLEQAHNETPPLHHATTIGIRESLKSLKYKLYDEENKGFITFSEFNRRFAK</sequence>
<feature type="transmembrane region" description="Helical" evidence="1">
    <location>
        <begin position="21"/>
        <end position="45"/>
    </location>
</feature>
<gene>
    <name evidence="3" type="ORF">ERX29_01985</name>
</gene>
<evidence type="ECO:0000256" key="1">
    <source>
        <dbReference type="SAM" id="Phobius"/>
    </source>
</evidence>
<feature type="transmembrane region" description="Helical" evidence="1">
    <location>
        <begin position="152"/>
        <end position="171"/>
    </location>
</feature>
<evidence type="ECO:0000313" key="4">
    <source>
        <dbReference type="Proteomes" id="UP000294802"/>
    </source>
</evidence>
<dbReference type="EMBL" id="SCWB01000002">
    <property type="protein sequence ID" value="TDM12795.1"/>
    <property type="molecule type" value="Genomic_DNA"/>
</dbReference>
<evidence type="ECO:0000313" key="3">
    <source>
        <dbReference type="EMBL" id="TDM12795.1"/>
    </source>
</evidence>
<keyword evidence="1" id="KW-1133">Transmembrane helix</keyword>
<dbReference type="InterPro" id="IPR012171">
    <property type="entry name" value="Fatty_acid_desaturase"/>
</dbReference>
<comment type="caution">
    <text evidence="3">The sequence shown here is derived from an EMBL/GenBank/DDBJ whole genome shotgun (WGS) entry which is preliminary data.</text>
</comment>
<dbReference type="PANTHER" id="PTHR19353:SF73">
    <property type="entry name" value="FATTY ACID DESATURASE"/>
    <property type="match status" value="1"/>
</dbReference>
<name>A0A4R6BX64_9STAP</name>
<reference evidence="3 4" key="1">
    <citation type="submission" date="2019-01" db="EMBL/GenBank/DDBJ databases">
        <title>Draft genome sequences of the type strains of six Macrococcus species.</title>
        <authorList>
            <person name="Mazhar S."/>
            <person name="Altermann E."/>
            <person name="Hill C."/>
            <person name="Mcauliffe O."/>
        </authorList>
    </citation>
    <scope>NUCLEOTIDE SEQUENCE [LARGE SCALE GENOMIC DNA]</scope>
    <source>
        <strain evidence="3 4">CCM4815</strain>
    </source>
</reference>
<dbReference type="GO" id="GO:0006629">
    <property type="term" value="P:lipid metabolic process"/>
    <property type="evidence" value="ECO:0007669"/>
    <property type="project" value="InterPro"/>
</dbReference>
<dbReference type="AlphaFoldDB" id="A0A4R6BX64"/>
<proteinExistence type="predicted"/>
<dbReference type="GO" id="GO:0016020">
    <property type="term" value="C:membrane"/>
    <property type="evidence" value="ECO:0007669"/>
    <property type="project" value="TreeGrafter"/>
</dbReference>
<feature type="transmembrane region" description="Helical" evidence="1">
    <location>
        <begin position="208"/>
        <end position="226"/>
    </location>
</feature>
<evidence type="ECO:0000259" key="2">
    <source>
        <dbReference type="Pfam" id="PF00487"/>
    </source>
</evidence>
<protein>
    <submittedName>
        <fullName evidence="3">Fatty acid desaturase</fullName>
    </submittedName>
</protein>
<keyword evidence="1" id="KW-0472">Membrane</keyword>
<dbReference type="Pfam" id="PF00487">
    <property type="entry name" value="FA_desaturase"/>
    <property type="match status" value="1"/>
</dbReference>
<dbReference type="OrthoDB" id="9769653at2"/>
<dbReference type="Proteomes" id="UP000294802">
    <property type="component" value="Unassembled WGS sequence"/>
</dbReference>
<feature type="domain" description="Fatty acid desaturase" evidence="2">
    <location>
        <begin position="51"/>
        <end position="291"/>
    </location>
</feature>
<dbReference type="CDD" id="cd03507">
    <property type="entry name" value="Delta12-FADS-like"/>
    <property type="match status" value="1"/>
</dbReference>
<feature type="transmembrane region" description="Helical" evidence="1">
    <location>
        <begin position="183"/>
        <end position="201"/>
    </location>
</feature>
<feature type="transmembrane region" description="Helical" evidence="1">
    <location>
        <begin position="51"/>
        <end position="71"/>
    </location>
</feature>
<keyword evidence="4" id="KW-1185">Reference proteome</keyword>
<dbReference type="RefSeq" id="WP_133443010.1">
    <property type="nucleotide sequence ID" value="NZ_SCWB01000002.1"/>
</dbReference>